<sequence length="177" mass="18793">MTDSPSHETSTGWHITRERLRDGFYAGLIPWTACVVALAGLTQWVGAGQAGRPPALEVTDPHVFLPYSDNTETAAFFTVTNAGGADDELVSVTSPVISKAMLSRHRSNGGGADFMGMADSATVPAGAALTMSPYDLDVMVTLKEETRWSEGDAIPFVLHFRHSDSVKAVATVVRPGS</sequence>
<reference evidence="1" key="1">
    <citation type="submission" date="2022-10" db="EMBL/GenBank/DDBJ databases">
        <title>The complete genomes of actinobacterial strains from the NBC collection.</title>
        <authorList>
            <person name="Joergensen T.S."/>
            <person name="Alvarez Arevalo M."/>
            <person name="Sterndorff E.B."/>
            <person name="Faurdal D."/>
            <person name="Vuksanovic O."/>
            <person name="Mourched A.-S."/>
            <person name="Charusanti P."/>
            <person name="Shaw S."/>
            <person name="Blin K."/>
            <person name="Weber T."/>
        </authorList>
    </citation>
    <scope>NUCLEOTIDE SEQUENCE</scope>
    <source>
        <strain evidence="1">NBC 01771</strain>
    </source>
</reference>
<gene>
    <name evidence="1" type="ORF">OG835_18400</name>
</gene>
<evidence type="ECO:0000313" key="2">
    <source>
        <dbReference type="Proteomes" id="UP001348369"/>
    </source>
</evidence>
<name>A0ACD4ZKA3_9ACTN</name>
<keyword evidence="2" id="KW-1185">Reference proteome</keyword>
<dbReference type="Proteomes" id="UP001348369">
    <property type="component" value="Chromosome"/>
</dbReference>
<accession>A0ACD4ZKA3</accession>
<organism evidence="1 2">
    <name type="scientific">Streptomyces scopuliridis</name>
    <dbReference type="NCBI Taxonomy" id="452529"/>
    <lineage>
        <taxon>Bacteria</taxon>
        <taxon>Bacillati</taxon>
        <taxon>Actinomycetota</taxon>
        <taxon>Actinomycetes</taxon>
        <taxon>Kitasatosporales</taxon>
        <taxon>Streptomycetaceae</taxon>
        <taxon>Streptomyces</taxon>
    </lineage>
</organism>
<dbReference type="EMBL" id="CP109109">
    <property type="protein sequence ID" value="WSB98798.1"/>
    <property type="molecule type" value="Genomic_DNA"/>
</dbReference>
<protein>
    <submittedName>
        <fullName evidence="1">Copper chaperone PCu(A)C</fullName>
    </submittedName>
</protein>
<evidence type="ECO:0000313" key="1">
    <source>
        <dbReference type="EMBL" id="WSB98798.1"/>
    </source>
</evidence>
<proteinExistence type="predicted"/>